<keyword evidence="4" id="KW-0788">Thiol protease</keyword>
<evidence type="ECO:0000256" key="1">
    <source>
        <dbReference type="ARBA" id="ARBA00007074"/>
    </source>
</evidence>
<dbReference type="Proteomes" id="UP000826014">
    <property type="component" value="Chromosome"/>
</dbReference>
<protein>
    <recommendedName>
        <fullName evidence="5">NlpC/P60 domain-containing protein</fullName>
    </recommendedName>
</protein>
<gene>
    <name evidence="6" type="ORF">RHABOEDO_000144</name>
</gene>
<dbReference type="SUPFAM" id="SSF54001">
    <property type="entry name" value="Cysteine proteinases"/>
    <property type="match status" value="1"/>
</dbReference>
<comment type="similarity">
    <text evidence="1">Belongs to the peptidase C40 family.</text>
</comment>
<evidence type="ECO:0000256" key="4">
    <source>
        <dbReference type="ARBA" id="ARBA00022807"/>
    </source>
</evidence>
<dbReference type="InterPro" id="IPR038765">
    <property type="entry name" value="Papain-like_cys_pep_sf"/>
</dbReference>
<keyword evidence="7" id="KW-1185">Reference proteome</keyword>
<evidence type="ECO:0000313" key="6">
    <source>
        <dbReference type="EMBL" id="QYF48053.1"/>
    </source>
</evidence>
<name>A0ABX8V4U1_9BACT</name>
<evidence type="ECO:0000256" key="2">
    <source>
        <dbReference type="ARBA" id="ARBA00022670"/>
    </source>
</evidence>
<dbReference type="EMBL" id="CP075587">
    <property type="protein sequence ID" value="QYF48053.1"/>
    <property type="molecule type" value="Genomic_DNA"/>
</dbReference>
<dbReference type="Pfam" id="PF00877">
    <property type="entry name" value="NLPC_P60"/>
    <property type="match status" value="1"/>
</dbReference>
<evidence type="ECO:0000313" key="7">
    <source>
        <dbReference type="Proteomes" id="UP000826014"/>
    </source>
</evidence>
<dbReference type="Gene3D" id="3.90.1720.10">
    <property type="entry name" value="endopeptidase domain like (from Nostoc punctiforme)"/>
    <property type="match status" value="1"/>
</dbReference>
<keyword evidence="3" id="KW-0378">Hydrolase</keyword>
<organism evidence="6 7">
    <name type="scientific">Candidatus Rhabdochlamydia oedothoracis</name>
    <dbReference type="NCBI Taxonomy" id="2720720"/>
    <lineage>
        <taxon>Bacteria</taxon>
        <taxon>Pseudomonadati</taxon>
        <taxon>Chlamydiota</taxon>
        <taxon>Chlamydiia</taxon>
        <taxon>Parachlamydiales</taxon>
        <taxon>Candidatus Rhabdochlamydiaceae</taxon>
        <taxon>Candidatus Rhabdochlamydia</taxon>
    </lineage>
</organism>
<accession>A0ABX8V4U1</accession>
<keyword evidence="2" id="KW-0645">Protease</keyword>
<sequence length="280" mass="31757">MRGLKKIMLSIATDPIPVFNTPEFPNYFKEKGEFIPLDNQGLMRCLETILLPGMSFDPREALPKNILKIKTPNYSGKELYIHGEFLPNSSSKKQLINLPSVDKICKTLKKLIGTPYLWGGNYPEGIAKISKIYPPNANLSSLDPKIQNIWQLKGVDCSGLLYYATGGYTPRNTADLVKYKKGLKIKNLKKEGILSLLQPLDLITWKGHVIIVIDKETCIESTPEKGVNSRRLFERIEEVLKTRKPVNKNPSDKSFVIRRWHSESFYASVIRCAQQSCCIL</sequence>
<reference evidence="6 7" key="1">
    <citation type="journal article" date="2022" name="bioRxiv">
        <title>Ecology and evolution of chlamydial symbionts of arthropods.</title>
        <authorList>
            <person name="Halter T."/>
            <person name="Koestlbacher S."/>
            <person name="Collingro A."/>
            <person name="Sixt B.S."/>
            <person name="Toenshoff E.R."/>
            <person name="Hendrickx F."/>
            <person name="Kostanjsek R."/>
            <person name="Horn M."/>
        </authorList>
    </citation>
    <scope>NUCLEOTIDE SEQUENCE [LARGE SCALE GENOMIC DNA]</scope>
    <source>
        <strain evidence="6">W744xW776</strain>
    </source>
</reference>
<dbReference type="InterPro" id="IPR000064">
    <property type="entry name" value="NLP_P60_dom"/>
</dbReference>
<proteinExistence type="inferred from homology"/>
<feature type="domain" description="NlpC/P60" evidence="5">
    <location>
        <begin position="113"/>
        <end position="235"/>
    </location>
</feature>
<evidence type="ECO:0000256" key="3">
    <source>
        <dbReference type="ARBA" id="ARBA00022801"/>
    </source>
</evidence>
<dbReference type="RefSeq" id="WP_220017657.1">
    <property type="nucleotide sequence ID" value="NZ_CP075587.1"/>
</dbReference>
<evidence type="ECO:0000259" key="5">
    <source>
        <dbReference type="Pfam" id="PF00877"/>
    </source>
</evidence>